<name>A0A1V4DCY7_9ACTN</name>
<sequence>MSLRQDSSAAIFLYETAGSRARRSSTTWRHILRHSPPRLARRASTSLIALALSCRSAIASTAFMASISR</sequence>
<evidence type="ECO:0000313" key="1">
    <source>
        <dbReference type="EMBL" id="OPF84253.1"/>
    </source>
</evidence>
<dbReference type="AlphaFoldDB" id="A0A1V4DCY7"/>
<proteinExistence type="predicted"/>
<reference evidence="1" key="1">
    <citation type="submission" date="2016-12" db="EMBL/GenBank/DDBJ databases">
        <title>Genome sequence of Streptomyces antioxidans MUSC 164.</title>
        <authorList>
            <person name="Lee L.-H."/>
            <person name="Ser H.-L."/>
        </authorList>
    </citation>
    <scope>NUCLEOTIDE SEQUENCE [LARGE SCALE GENOMIC DNA]</scope>
    <source>
        <strain evidence="1">MUSC 164</strain>
    </source>
</reference>
<keyword evidence="2" id="KW-1185">Reference proteome</keyword>
<dbReference type="EMBL" id="LAKD02000002">
    <property type="protein sequence ID" value="OPF84253.1"/>
    <property type="molecule type" value="Genomic_DNA"/>
</dbReference>
<evidence type="ECO:0000313" key="2">
    <source>
        <dbReference type="Proteomes" id="UP000033615"/>
    </source>
</evidence>
<protein>
    <submittedName>
        <fullName evidence="1">Uncharacterized protein</fullName>
    </submittedName>
</protein>
<accession>A0A1V4DCY7</accession>
<gene>
    <name evidence="1" type="ORF">VT50_0201885</name>
</gene>
<comment type="caution">
    <text evidence="1">The sequence shown here is derived from an EMBL/GenBank/DDBJ whole genome shotgun (WGS) entry which is preliminary data.</text>
</comment>
<organism evidence="1 2">
    <name type="scientific">Streptomyces antioxidans</name>
    <dbReference type="NCBI Taxonomy" id="1507734"/>
    <lineage>
        <taxon>Bacteria</taxon>
        <taxon>Bacillati</taxon>
        <taxon>Actinomycetota</taxon>
        <taxon>Actinomycetes</taxon>
        <taxon>Kitasatosporales</taxon>
        <taxon>Streptomycetaceae</taxon>
        <taxon>Streptomyces</taxon>
    </lineage>
</organism>
<dbReference type="Proteomes" id="UP000033615">
    <property type="component" value="Unassembled WGS sequence"/>
</dbReference>